<dbReference type="AlphaFoldDB" id="Q6ES91"/>
<proteinExistence type="predicted"/>
<accession>Q6ES91</accession>
<protein>
    <submittedName>
        <fullName evidence="1">Uncharacterized protein</fullName>
    </submittedName>
</protein>
<reference evidence="2" key="1">
    <citation type="journal article" date="2005" name="Nature">
        <title>The map-based sequence of the rice genome.</title>
        <authorList>
            <consortium name="International rice genome sequencing project (IRGSP)"/>
            <person name="Matsumoto T."/>
            <person name="Wu J."/>
            <person name="Kanamori H."/>
            <person name="Katayose Y."/>
            <person name="Fujisawa M."/>
            <person name="Namiki N."/>
            <person name="Mizuno H."/>
            <person name="Yamamoto K."/>
            <person name="Antonio B.A."/>
            <person name="Baba T."/>
            <person name="Sakata K."/>
            <person name="Nagamura Y."/>
            <person name="Aoki H."/>
            <person name="Arikawa K."/>
            <person name="Arita K."/>
            <person name="Bito T."/>
            <person name="Chiden Y."/>
            <person name="Fujitsuka N."/>
            <person name="Fukunaka R."/>
            <person name="Hamada M."/>
            <person name="Harada C."/>
            <person name="Hayashi A."/>
            <person name="Hijishita S."/>
            <person name="Honda M."/>
            <person name="Hosokawa S."/>
            <person name="Ichikawa Y."/>
            <person name="Idonuma A."/>
            <person name="Iijima M."/>
            <person name="Ikeda M."/>
            <person name="Ikeno M."/>
            <person name="Ito K."/>
            <person name="Ito S."/>
            <person name="Ito T."/>
            <person name="Ito Y."/>
            <person name="Ito Y."/>
            <person name="Iwabuchi A."/>
            <person name="Kamiya K."/>
            <person name="Karasawa W."/>
            <person name="Kurita K."/>
            <person name="Katagiri S."/>
            <person name="Kikuta A."/>
            <person name="Kobayashi H."/>
            <person name="Kobayashi N."/>
            <person name="Machita K."/>
            <person name="Maehara T."/>
            <person name="Masukawa M."/>
            <person name="Mizubayashi T."/>
            <person name="Mukai Y."/>
            <person name="Nagasaki H."/>
            <person name="Nagata Y."/>
            <person name="Naito S."/>
            <person name="Nakashima M."/>
            <person name="Nakama Y."/>
            <person name="Nakamichi Y."/>
            <person name="Nakamura M."/>
            <person name="Meguro A."/>
            <person name="Negishi M."/>
            <person name="Ohta I."/>
            <person name="Ohta T."/>
            <person name="Okamoto M."/>
            <person name="Ono N."/>
            <person name="Saji S."/>
            <person name="Sakaguchi M."/>
            <person name="Sakai K."/>
            <person name="Shibata M."/>
            <person name="Shimokawa T."/>
            <person name="Song J."/>
            <person name="Takazaki Y."/>
            <person name="Terasawa K."/>
            <person name="Tsugane M."/>
            <person name="Tsuji K."/>
            <person name="Ueda S."/>
            <person name="Waki K."/>
            <person name="Yamagata H."/>
            <person name="Yamamoto M."/>
            <person name="Yamamoto S."/>
            <person name="Yamane H."/>
            <person name="Yoshiki S."/>
            <person name="Yoshihara R."/>
            <person name="Yukawa K."/>
            <person name="Zhong H."/>
            <person name="Yano M."/>
            <person name="Yuan Q."/>
            <person name="Ouyang S."/>
            <person name="Liu J."/>
            <person name="Jones K.M."/>
            <person name="Gansberger K."/>
            <person name="Moffat K."/>
            <person name="Hill J."/>
            <person name="Bera J."/>
            <person name="Fadrosh D."/>
            <person name="Jin S."/>
            <person name="Johri S."/>
            <person name="Kim M."/>
            <person name="Overton L."/>
            <person name="Reardon M."/>
            <person name="Tsitrin T."/>
            <person name="Vuong H."/>
            <person name="Weaver B."/>
            <person name="Ciecko A."/>
            <person name="Tallon L."/>
            <person name="Jackson J."/>
            <person name="Pai G."/>
            <person name="Aken S.V."/>
            <person name="Utterback T."/>
            <person name="Reidmuller S."/>
            <person name="Feldblyum T."/>
            <person name="Hsiao J."/>
            <person name="Zismann V."/>
            <person name="Iobst S."/>
            <person name="de Vazeille A.R."/>
            <person name="Buell C.R."/>
            <person name="Ying K."/>
            <person name="Li Y."/>
            <person name="Lu T."/>
            <person name="Huang Y."/>
            <person name="Zhao Q."/>
            <person name="Feng Q."/>
            <person name="Zhang L."/>
            <person name="Zhu J."/>
            <person name="Weng Q."/>
            <person name="Mu J."/>
            <person name="Lu Y."/>
            <person name="Fan D."/>
            <person name="Liu Y."/>
            <person name="Guan J."/>
            <person name="Zhang Y."/>
            <person name="Yu S."/>
            <person name="Liu X."/>
            <person name="Zhang Y."/>
            <person name="Hong G."/>
            <person name="Han B."/>
            <person name="Choisne N."/>
            <person name="Demange N."/>
            <person name="Orjeda G."/>
            <person name="Samain S."/>
            <person name="Cattolico L."/>
            <person name="Pelletier E."/>
            <person name="Couloux A."/>
            <person name="Segurens B."/>
            <person name="Wincker P."/>
            <person name="D'Hont A."/>
            <person name="Scarpelli C."/>
            <person name="Weissenbach J."/>
            <person name="Salanoubat M."/>
            <person name="Quetier F."/>
            <person name="Yu Y."/>
            <person name="Kim H.R."/>
            <person name="Rambo T."/>
            <person name="Currie J."/>
            <person name="Collura K."/>
            <person name="Luo M."/>
            <person name="Yang T."/>
            <person name="Ammiraju J.S.S."/>
            <person name="Engler F."/>
            <person name="Soderlund C."/>
            <person name="Wing R.A."/>
            <person name="Palmer L.E."/>
            <person name="de la Bastide M."/>
            <person name="Spiegel L."/>
            <person name="Nascimento L."/>
            <person name="Zutavern T."/>
            <person name="O'Shaughnessy A."/>
            <person name="Dike S."/>
            <person name="Dedhia N."/>
            <person name="Preston R."/>
            <person name="Balija V."/>
            <person name="McCombie W.R."/>
            <person name="Chow T."/>
            <person name="Chen H."/>
            <person name="Chung M."/>
            <person name="Chen C."/>
            <person name="Shaw J."/>
            <person name="Wu H."/>
            <person name="Hsiao K."/>
            <person name="Chao Y."/>
            <person name="Chu M."/>
            <person name="Cheng C."/>
            <person name="Hour A."/>
            <person name="Lee P."/>
            <person name="Lin S."/>
            <person name="Lin Y."/>
            <person name="Liou J."/>
            <person name="Liu S."/>
            <person name="Hsing Y."/>
            <person name="Raghuvanshi S."/>
            <person name="Mohanty A."/>
            <person name="Bharti A.K."/>
            <person name="Gaur A."/>
            <person name="Gupta V."/>
            <person name="Kumar D."/>
            <person name="Ravi V."/>
            <person name="Vij S."/>
            <person name="Kapur A."/>
            <person name="Khurana P."/>
            <person name="Khurana P."/>
            <person name="Khurana J.P."/>
            <person name="Tyagi A.K."/>
            <person name="Gaikwad K."/>
            <person name="Singh A."/>
            <person name="Dalal V."/>
            <person name="Srivastava S."/>
            <person name="Dixit A."/>
            <person name="Pal A.K."/>
            <person name="Ghazi I.A."/>
            <person name="Yadav M."/>
            <person name="Pandit A."/>
            <person name="Bhargava A."/>
            <person name="Sureshbabu K."/>
            <person name="Batra K."/>
            <person name="Sharma T.R."/>
            <person name="Mohapatra T."/>
            <person name="Singh N.K."/>
            <person name="Messing J."/>
            <person name="Nelson A.B."/>
            <person name="Fuks G."/>
            <person name="Kavchok S."/>
            <person name="Keizer G."/>
            <person name="Linton E."/>
            <person name="Llaca V."/>
            <person name="Song R."/>
            <person name="Tanyolac B."/>
            <person name="Young S."/>
            <person name="Ho-Il K."/>
            <person name="Hahn J.H."/>
            <person name="Sangsakoo G."/>
            <person name="Vanavichit A."/>
            <person name="de Mattos Luiz.A.T."/>
            <person name="Zimmer P.D."/>
            <person name="Malone G."/>
            <person name="Dellagostin O."/>
            <person name="de Oliveira A.C."/>
            <person name="Bevan M."/>
            <person name="Bancroft I."/>
            <person name="Minx P."/>
            <person name="Cordum H."/>
            <person name="Wilson R."/>
            <person name="Cheng Z."/>
            <person name="Jin W."/>
            <person name="Jiang J."/>
            <person name="Leong S.A."/>
            <person name="Iwama H."/>
            <person name="Gojobori T."/>
            <person name="Itoh T."/>
            <person name="Niimura Y."/>
            <person name="Fujii Y."/>
            <person name="Habara T."/>
            <person name="Sakai H."/>
            <person name="Sato Y."/>
            <person name="Wilson G."/>
            <person name="Kumar K."/>
            <person name="McCouch S."/>
            <person name="Juretic N."/>
            <person name="Hoen D."/>
            <person name="Wright S."/>
            <person name="Bruskiewich R."/>
            <person name="Bureau T."/>
            <person name="Miyao A."/>
            <person name="Hirochika H."/>
            <person name="Nishikawa T."/>
            <person name="Kadowaki K."/>
            <person name="Sugiura M."/>
            <person name="Burr B."/>
            <person name="Sasaki T."/>
        </authorList>
    </citation>
    <scope>NUCLEOTIDE SEQUENCE [LARGE SCALE GENOMIC DNA]</scope>
    <source>
        <strain evidence="2">cv. Nipponbare</strain>
    </source>
</reference>
<dbReference type="Proteomes" id="UP000000763">
    <property type="component" value="Chromosome 9"/>
</dbReference>
<name>Q6ES91_ORYSJ</name>
<gene>
    <name evidence="1" type="primary">P0512H04.18</name>
</gene>
<dbReference type="EMBL" id="AP005313">
    <property type="protein sequence ID" value="BAD28479.1"/>
    <property type="molecule type" value="Genomic_DNA"/>
</dbReference>
<sequence>MGDGVAWRGVAILANRRRRRNAESRERKRWKMERRCVPCPTIDVGLTCEVQMLGLVGPWRFADFGLKASEGVPEFWIKGCLYGGFIVAYWAPPLLVFLFRLRQHPPPNHMAKISLRPLPSSVPVARHAPVVGDHCWAATYLPLKLGNFPSPHPSPLLPLASTLNPSSSRLSKLEGKLRIHIGRSRICKIFNFDRRKKKTEGRMHVSTYITASITTSYTNSGRLKLRE</sequence>
<evidence type="ECO:0000313" key="1">
    <source>
        <dbReference type="EMBL" id="BAD28479.1"/>
    </source>
</evidence>
<evidence type="ECO:0000313" key="2">
    <source>
        <dbReference type="Proteomes" id="UP000000763"/>
    </source>
</evidence>
<organism evidence="1 2">
    <name type="scientific">Oryza sativa subsp. japonica</name>
    <name type="common">Rice</name>
    <dbReference type="NCBI Taxonomy" id="39947"/>
    <lineage>
        <taxon>Eukaryota</taxon>
        <taxon>Viridiplantae</taxon>
        <taxon>Streptophyta</taxon>
        <taxon>Embryophyta</taxon>
        <taxon>Tracheophyta</taxon>
        <taxon>Spermatophyta</taxon>
        <taxon>Magnoliopsida</taxon>
        <taxon>Liliopsida</taxon>
        <taxon>Poales</taxon>
        <taxon>Poaceae</taxon>
        <taxon>BOP clade</taxon>
        <taxon>Oryzoideae</taxon>
        <taxon>Oryzeae</taxon>
        <taxon>Oryzinae</taxon>
        <taxon>Oryza</taxon>
        <taxon>Oryza sativa</taxon>
    </lineage>
</organism>
<reference evidence="2" key="2">
    <citation type="journal article" date="2008" name="Nucleic Acids Res.">
        <title>The rice annotation project database (RAP-DB): 2008 update.</title>
        <authorList>
            <consortium name="The rice annotation project (RAP)"/>
        </authorList>
    </citation>
    <scope>GENOME REANNOTATION</scope>
    <source>
        <strain evidence="2">cv. Nipponbare</strain>
    </source>
</reference>